<proteinExistence type="inferred from homology"/>
<dbReference type="AlphaFoldDB" id="A0A1E3IZW1"/>
<evidence type="ECO:0000313" key="10">
    <source>
        <dbReference type="EMBL" id="ODN93446.1"/>
    </source>
</evidence>
<dbReference type="InterPro" id="IPR036504">
    <property type="entry name" value="CGI121/TPRKB_sf"/>
</dbReference>
<evidence type="ECO:0000256" key="7">
    <source>
        <dbReference type="ARBA" id="ARBA00025043"/>
    </source>
</evidence>
<keyword evidence="6 8" id="KW-0539">Nucleus</keyword>
<name>A0A1E3IZW1_9TREE</name>
<evidence type="ECO:0000256" key="2">
    <source>
        <dbReference type="ARBA" id="ARBA00005546"/>
    </source>
</evidence>
<evidence type="ECO:0000256" key="8">
    <source>
        <dbReference type="RuleBase" id="RU004398"/>
    </source>
</evidence>
<dbReference type="PANTHER" id="PTHR15840">
    <property type="entry name" value="CGI-121 FAMILY MEMBER"/>
    <property type="match status" value="1"/>
</dbReference>
<dbReference type="Proteomes" id="UP000094819">
    <property type="component" value="Unassembled WGS sequence"/>
</dbReference>
<organism evidence="10 11">
    <name type="scientific">Cryptococcus wingfieldii CBS 7118</name>
    <dbReference type="NCBI Taxonomy" id="1295528"/>
    <lineage>
        <taxon>Eukaryota</taxon>
        <taxon>Fungi</taxon>
        <taxon>Dikarya</taxon>
        <taxon>Basidiomycota</taxon>
        <taxon>Agaricomycotina</taxon>
        <taxon>Tremellomycetes</taxon>
        <taxon>Tremellales</taxon>
        <taxon>Cryptococcaceae</taxon>
        <taxon>Cryptococcus</taxon>
    </lineage>
</organism>
<comment type="similarity">
    <text evidence="2 8">Belongs to the CGI121/TPRKB family.</text>
</comment>
<comment type="caution">
    <text evidence="10">The sequence shown here is derived from an EMBL/GenBank/DDBJ whole genome shotgun (WGS) entry which is preliminary data.</text>
</comment>
<keyword evidence="5" id="KW-0819">tRNA processing</keyword>
<sequence>MESYALQNFPPAHSAIHVALFHNVTNAPQIRQRLIKASQYPPGEEGDKARADVDFGFVEGDLLVSKEHLLSAVLATLLYAYPSTSPAPTDPPSLSSPDISSLSLNSEQDRVPKTRSHNLHSEILLLLSPNNNISDSIRRHGLSEKTTRLAVVKFGKRGQSSEEIWKAMEDVVEGELVGLERVGEGVDWAKVDKVYKLSELNALKTPDVIEKKKAAVVSTVAVKNVI</sequence>
<evidence type="ECO:0000256" key="5">
    <source>
        <dbReference type="ARBA" id="ARBA00022694"/>
    </source>
</evidence>
<dbReference type="GO" id="GO:0005829">
    <property type="term" value="C:cytosol"/>
    <property type="evidence" value="ECO:0007669"/>
    <property type="project" value="TreeGrafter"/>
</dbReference>
<evidence type="ECO:0000256" key="1">
    <source>
        <dbReference type="ARBA" id="ARBA00004123"/>
    </source>
</evidence>
<protein>
    <recommendedName>
        <fullName evidence="4">EKC/KEOPS complex subunit CGI121</fullName>
    </recommendedName>
    <alternativeName>
        <fullName evidence="3">EKC/KEOPS complex subunit cgi121</fullName>
    </alternativeName>
</protein>
<dbReference type="GeneID" id="30194524"/>
<dbReference type="PANTHER" id="PTHR15840:SF10">
    <property type="entry name" value="EKC_KEOPS COMPLEX SUBUNIT TPRKB"/>
    <property type="match status" value="1"/>
</dbReference>
<dbReference type="SUPFAM" id="SSF143870">
    <property type="entry name" value="PF0523-like"/>
    <property type="match status" value="1"/>
</dbReference>
<comment type="function">
    <text evidence="7">Component of the EKC/KEOPS complex that is required for the formation of a threonylcarbamoyl group on adenosine at position 37 (t(6)A37) in tRNAs that read codons beginning with adenine. The complex is probably involved in the transfer of the threonylcarbamoyl moiety of threonylcarbamoyl-AMP (TC-AMP) to the N6 group of A37. CGI121 acts as an allosteric effector that regulates the t(6)A activity of the complex. The EKC/KEOPS complex also promotes both telomere uncapping and telomere elongation. The complex is required for efficient recruitment of transcriptional coactivators. CGI121 is not required for tRNA modification.</text>
</comment>
<dbReference type="GO" id="GO:0000408">
    <property type="term" value="C:EKC/KEOPS complex"/>
    <property type="evidence" value="ECO:0007669"/>
    <property type="project" value="TreeGrafter"/>
</dbReference>
<comment type="subcellular location">
    <subcellularLocation>
        <location evidence="1">Nucleus</location>
    </subcellularLocation>
</comment>
<dbReference type="Gene3D" id="3.30.2380.10">
    <property type="entry name" value="CGI121/TPRKB"/>
    <property type="match status" value="1"/>
</dbReference>
<gene>
    <name evidence="10" type="ORF">L198_05311</name>
</gene>
<evidence type="ECO:0000256" key="3">
    <source>
        <dbReference type="ARBA" id="ARBA00015316"/>
    </source>
</evidence>
<evidence type="ECO:0000256" key="9">
    <source>
        <dbReference type="SAM" id="MobiDB-lite"/>
    </source>
</evidence>
<evidence type="ECO:0000256" key="6">
    <source>
        <dbReference type="ARBA" id="ARBA00023242"/>
    </source>
</evidence>
<dbReference type="InterPro" id="IPR013926">
    <property type="entry name" value="CGI121/TPRKB"/>
</dbReference>
<dbReference type="GO" id="GO:0005634">
    <property type="term" value="C:nucleus"/>
    <property type="evidence" value="ECO:0007669"/>
    <property type="project" value="UniProtKB-SubCell"/>
</dbReference>
<dbReference type="GO" id="GO:0002949">
    <property type="term" value="P:tRNA threonylcarbamoyladenosine modification"/>
    <property type="evidence" value="ECO:0007669"/>
    <property type="project" value="TreeGrafter"/>
</dbReference>
<feature type="region of interest" description="Disordered" evidence="9">
    <location>
        <begin position="85"/>
        <end position="113"/>
    </location>
</feature>
<evidence type="ECO:0000256" key="4">
    <source>
        <dbReference type="ARBA" id="ARBA00016009"/>
    </source>
</evidence>
<accession>A0A1E3IZW1</accession>
<dbReference type="OrthoDB" id="329139at2759"/>
<keyword evidence="11" id="KW-1185">Reference proteome</keyword>
<feature type="compositionally biased region" description="Low complexity" evidence="9">
    <location>
        <begin position="85"/>
        <end position="106"/>
    </location>
</feature>
<dbReference type="RefSeq" id="XP_019030551.1">
    <property type="nucleotide sequence ID" value="XM_019177398.1"/>
</dbReference>
<dbReference type="EMBL" id="AWGH01000016">
    <property type="protein sequence ID" value="ODN93446.1"/>
    <property type="molecule type" value="Genomic_DNA"/>
</dbReference>
<dbReference type="Pfam" id="PF08617">
    <property type="entry name" value="CGI-121"/>
    <property type="match status" value="1"/>
</dbReference>
<reference evidence="10 11" key="1">
    <citation type="submission" date="2016-06" db="EMBL/GenBank/DDBJ databases">
        <title>Evolution of pathogenesis and genome organization in the Tremellales.</title>
        <authorList>
            <person name="Cuomo C."/>
            <person name="Litvintseva A."/>
            <person name="Heitman J."/>
            <person name="Chen Y."/>
            <person name="Sun S."/>
            <person name="Springer D."/>
            <person name="Dromer F."/>
            <person name="Young S."/>
            <person name="Zeng Q."/>
            <person name="Chapman S."/>
            <person name="Gujja S."/>
            <person name="Saif S."/>
            <person name="Birren B."/>
        </authorList>
    </citation>
    <scope>NUCLEOTIDE SEQUENCE [LARGE SCALE GENOMIC DNA]</scope>
    <source>
        <strain evidence="10 11">CBS 7118</strain>
    </source>
</reference>
<evidence type="ECO:0000313" key="11">
    <source>
        <dbReference type="Proteomes" id="UP000094819"/>
    </source>
</evidence>